<dbReference type="InterPro" id="IPR036291">
    <property type="entry name" value="NAD(P)-bd_dom_sf"/>
</dbReference>
<dbReference type="PROSITE" id="PS00670">
    <property type="entry name" value="D_2_HYDROXYACID_DH_2"/>
    <property type="match status" value="1"/>
</dbReference>
<dbReference type="InterPro" id="IPR006140">
    <property type="entry name" value="D-isomer_DH_NAD-bd"/>
</dbReference>
<keyword evidence="5" id="KW-1185">Reference proteome</keyword>
<reference evidence="4 5" key="1">
    <citation type="submission" date="2023-08" db="EMBL/GenBank/DDBJ databases">
        <title>Arthrobacter horti sp. nov., isolated from forest soil.</title>
        <authorList>
            <person name="Park M."/>
        </authorList>
    </citation>
    <scope>NUCLEOTIDE SEQUENCE [LARGE SCALE GENOMIC DNA]</scope>
    <source>
        <strain evidence="4 5">YJM1</strain>
    </source>
</reference>
<evidence type="ECO:0000313" key="5">
    <source>
        <dbReference type="Proteomes" id="UP001232725"/>
    </source>
</evidence>
<protein>
    <submittedName>
        <fullName evidence="4">Hydroxyacid dehydrogenase</fullName>
    </submittedName>
</protein>
<dbReference type="Proteomes" id="UP001232725">
    <property type="component" value="Unassembled WGS sequence"/>
</dbReference>
<feature type="domain" description="D-isomer specific 2-hydroxyacid dehydrogenase NAD-binding" evidence="3">
    <location>
        <begin position="125"/>
        <end position="302"/>
    </location>
</feature>
<dbReference type="PANTHER" id="PTHR10996:SF178">
    <property type="entry name" value="2-HYDROXYACID DEHYDROGENASE YGL185C-RELATED"/>
    <property type="match status" value="1"/>
</dbReference>
<dbReference type="SUPFAM" id="SSF51735">
    <property type="entry name" value="NAD(P)-binding Rossmann-fold domains"/>
    <property type="match status" value="1"/>
</dbReference>
<dbReference type="InterPro" id="IPR050223">
    <property type="entry name" value="D-isomer_2-hydroxyacid_DH"/>
</dbReference>
<sequence length="342" mass="36688">MSTSYVSPAPYRIALAMPRDVAGWFFPPAVLDALPPELELLSREPLESFDSPEAEVILGSVDGLLTCWGTPLIDASVLDRAPRLRTIHHAAGTVKPHVARVCWERGLQVTSAADENAIPVAEYTVAMVLLANKKIFQLSGRLHRERTAMDPQALFPGMGNHRKRVGVIGASRIGRHVLRLLEPYSLELCVADPYLSTEEAAALGARLLPLDELVATSDVVTLHAPSLPSTAGMISRALISALKPGATFINTARGELVDQDALAERLAVGDVYAVLDVTTPWVLPEGSPFYELPNVLLTPHIAGSLGTELERLAASALGEASRAARGEALLHEVTLAELDRMA</sequence>
<dbReference type="SUPFAM" id="SSF52283">
    <property type="entry name" value="Formate/glycerate dehydrogenase catalytic domain-like"/>
    <property type="match status" value="1"/>
</dbReference>
<dbReference type="EMBL" id="JAVALS010000009">
    <property type="protein sequence ID" value="MDP5227954.1"/>
    <property type="molecule type" value="Genomic_DNA"/>
</dbReference>
<organism evidence="4 5">
    <name type="scientific">Arthrobacter horti</name>
    <dbReference type="NCBI Taxonomy" id="3068273"/>
    <lineage>
        <taxon>Bacteria</taxon>
        <taxon>Bacillati</taxon>
        <taxon>Actinomycetota</taxon>
        <taxon>Actinomycetes</taxon>
        <taxon>Micrococcales</taxon>
        <taxon>Micrococcaceae</taxon>
        <taxon>Arthrobacter</taxon>
    </lineage>
</organism>
<evidence type="ECO:0000259" key="3">
    <source>
        <dbReference type="Pfam" id="PF02826"/>
    </source>
</evidence>
<dbReference type="CDD" id="cd12167">
    <property type="entry name" value="2-Hacid_dh_8"/>
    <property type="match status" value="1"/>
</dbReference>
<comment type="caution">
    <text evidence="4">The sequence shown here is derived from an EMBL/GenBank/DDBJ whole genome shotgun (WGS) entry which is preliminary data.</text>
</comment>
<evidence type="ECO:0000313" key="4">
    <source>
        <dbReference type="EMBL" id="MDP5227954.1"/>
    </source>
</evidence>
<evidence type="ECO:0000256" key="1">
    <source>
        <dbReference type="ARBA" id="ARBA00023002"/>
    </source>
</evidence>
<proteinExistence type="predicted"/>
<dbReference type="InterPro" id="IPR029753">
    <property type="entry name" value="D-isomer_DH_CS"/>
</dbReference>
<evidence type="ECO:0000256" key="2">
    <source>
        <dbReference type="ARBA" id="ARBA00023027"/>
    </source>
</evidence>
<keyword evidence="2" id="KW-0520">NAD</keyword>
<dbReference type="RefSeq" id="WP_305997007.1">
    <property type="nucleotide sequence ID" value="NZ_JAVALS010000009.1"/>
</dbReference>
<gene>
    <name evidence="4" type="ORF">Q9R02_12380</name>
</gene>
<accession>A0ABT9IQT1</accession>
<dbReference type="Pfam" id="PF02826">
    <property type="entry name" value="2-Hacid_dh_C"/>
    <property type="match status" value="1"/>
</dbReference>
<keyword evidence="1" id="KW-0560">Oxidoreductase</keyword>
<dbReference type="PANTHER" id="PTHR10996">
    <property type="entry name" value="2-HYDROXYACID DEHYDROGENASE-RELATED"/>
    <property type="match status" value="1"/>
</dbReference>
<name>A0ABT9IQT1_9MICC</name>
<dbReference type="Gene3D" id="3.40.50.720">
    <property type="entry name" value="NAD(P)-binding Rossmann-like Domain"/>
    <property type="match status" value="2"/>
</dbReference>